<keyword evidence="1" id="KW-0472">Membrane</keyword>
<gene>
    <name evidence="3" type="ORF">PMEA_00016195</name>
</gene>
<evidence type="ECO:0000313" key="3">
    <source>
        <dbReference type="EMBL" id="CAH3135374.1"/>
    </source>
</evidence>
<organism evidence="3 4">
    <name type="scientific">Pocillopora meandrina</name>
    <dbReference type="NCBI Taxonomy" id="46732"/>
    <lineage>
        <taxon>Eukaryota</taxon>
        <taxon>Metazoa</taxon>
        <taxon>Cnidaria</taxon>
        <taxon>Anthozoa</taxon>
        <taxon>Hexacorallia</taxon>
        <taxon>Scleractinia</taxon>
        <taxon>Astrocoeniina</taxon>
        <taxon>Pocilloporidae</taxon>
        <taxon>Pocillopora</taxon>
    </lineage>
</organism>
<name>A0AAU9X4W0_9CNID</name>
<keyword evidence="1" id="KW-0812">Transmembrane</keyword>
<dbReference type="AlphaFoldDB" id="A0AAU9X4W0"/>
<dbReference type="Proteomes" id="UP001159428">
    <property type="component" value="Unassembled WGS sequence"/>
</dbReference>
<evidence type="ECO:0000313" key="4">
    <source>
        <dbReference type="Proteomes" id="UP001159428"/>
    </source>
</evidence>
<feature type="transmembrane region" description="Helical" evidence="1">
    <location>
        <begin position="267"/>
        <end position="291"/>
    </location>
</feature>
<accession>A0AAU9X4W0</accession>
<feature type="signal peptide" evidence="2">
    <location>
        <begin position="1"/>
        <end position="21"/>
    </location>
</feature>
<keyword evidence="1" id="KW-1133">Transmembrane helix</keyword>
<comment type="caution">
    <text evidence="3">The sequence shown here is derived from an EMBL/GenBank/DDBJ whole genome shotgun (WGS) entry which is preliminary data.</text>
</comment>
<feature type="chain" id="PRO_5043784763" evidence="2">
    <location>
        <begin position="22"/>
        <end position="314"/>
    </location>
</feature>
<evidence type="ECO:0000256" key="1">
    <source>
        <dbReference type="SAM" id="Phobius"/>
    </source>
</evidence>
<keyword evidence="2" id="KW-0732">Signal</keyword>
<sequence length="314" mass="35035">MQNRWLLFSALMILLHLGGYGNRMLDAADGPPPYPDCVSAAMQVEEQTKGHLSVSKLIVGDVIRGIKGAERAPAWCEVKALYPLPRNGTRTTYDGFTDTHMVVDGTVHQYGVRENGTVRIGPVYTLTTDCDASVNSAGQAFTPINNGLCPFELSWGEYLTLIAAIRRVANRTGYFWFDLSAYHNNDSAMVPYWGRQLPAICRGFLRCAREDQCQEFETIMEQFVHKYLNKEYLEIVKRVFPNMGGDVNKEQSGTITEVARPEKKKNYLVLFTAVGGAVLALAIIMAAILMYRGRKMKEMAVTKPEPKITSHTPA</sequence>
<evidence type="ECO:0000256" key="2">
    <source>
        <dbReference type="SAM" id="SignalP"/>
    </source>
</evidence>
<dbReference type="EMBL" id="CALNXJ010000029">
    <property type="protein sequence ID" value="CAH3135374.1"/>
    <property type="molecule type" value="Genomic_DNA"/>
</dbReference>
<keyword evidence="4" id="KW-1185">Reference proteome</keyword>
<protein>
    <submittedName>
        <fullName evidence="3">Uncharacterized protein</fullName>
    </submittedName>
</protein>
<proteinExistence type="predicted"/>
<reference evidence="3 4" key="1">
    <citation type="submission" date="2022-05" db="EMBL/GenBank/DDBJ databases">
        <authorList>
            <consortium name="Genoscope - CEA"/>
            <person name="William W."/>
        </authorList>
    </citation>
    <scope>NUCLEOTIDE SEQUENCE [LARGE SCALE GENOMIC DNA]</scope>
</reference>